<evidence type="ECO:0000313" key="1">
    <source>
        <dbReference type="EMBL" id="GAH18124.1"/>
    </source>
</evidence>
<dbReference type="AlphaFoldDB" id="X1ELX8"/>
<sequence length="150" mass="18201">LIAIGAMVVISLYLFVRHRKFKKAENGRLKIINKDKIIKRIELIETQDERVRPHILHCKYCKSWFESNDFNYLCPVCNHDQIYAAYHCINCQKWYFKDEPSENYYCKNKKCEGVRLVRREKEEIRTILNQKGKHLRKYEIKNRKFSILDS</sequence>
<feature type="non-terminal residue" evidence="1">
    <location>
        <position position="1"/>
    </location>
</feature>
<organism evidence="1">
    <name type="scientific">marine sediment metagenome</name>
    <dbReference type="NCBI Taxonomy" id="412755"/>
    <lineage>
        <taxon>unclassified sequences</taxon>
        <taxon>metagenomes</taxon>
        <taxon>ecological metagenomes</taxon>
    </lineage>
</organism>
<gene>
    <name evidence="1" type="ORF">S01H4_57235</name>
</gene>
<dbReference type="EMBL" id="BART01033266">
    <property type="protein sequence ID" value="GAH18124.1"/>
    <property type="molecule type" value="Genomic_DNA"/>
</dbReference>
<accession>X1ELX8</accession>
<protein>
    <submittedName>
        <fullName evidence="1">Uncharacterized protein</fullName>
    </submittedName>
</protein>
<comment type="caution">
    <text evidence="1">The sequence shown here is derived from an EMBL/GenBank/DDBJ whole genome shotgun (WGS) entry which is preliminary data.</text>
</comment>
<reference evidence="1" key="1">
    <citation type="journal article" date="2014" name="Front. Microbiol.">
        <title>High frequency of phylogenetically diverse reductive dehalogenase-homologous genes in deep subseafloor sedimentary metagenomes.</title>
        <authorList>
            <person name="Kawai M."/>
            <person name="Futagami T."/>
            <person name="Toyoda A."/>
            <person name="Takaki Y."/>
            <person name="Nishi S."/>
            <person name="Hori S."/>
            <person name="Arai W."/>
            <person name="Tsubouchi T."/>
            <person name="Morono Y."/>
            <person name="Uchiyama I."/>
            <person name="Ito T."/>
            <person name="Fujiyama A."/>
            <person name="Inagaki F."/>
            <person name="Takami H."/>
        </authorList>
    </citation>
    <scope>NUCLEOTIDE SEQUENCE</scope>
    <source>
        <strain evidence="1">Expedition CK06-06</strain>
    </source>
</reference>
<name>X1ELX8_9ZZZZ</name>
<proteinExistence type="predicted"/>